<evidence type="ECO:0000256" key="8">
    <source>
        <dbReference type="ARBA" id="ARBA00022989"/>
    </source>
</evidence>
<comment type="subcellular location">
    <subcellularLocation>
        <location evidence="1">Cell membrane</location>
        <topology evidence="1">Multi-pass membrane protein</topology>
    </subcellularLocation>
</comment>
<dbReference type="GO" id="GO:0140359">
    <property type="term" value="F:ABC-type transporter activity"/>
    <property type="evidence" value="ECO:0007669"/>
    <property type="project" value="InterPro"/>
</dbReference>
<dbReference type="InterPro" id="IPR039421">
    <property type="entry name" value="Type_1_exporter"/>
</dbReference>
<dbReference type="PANTHER" id="PTHR24221">
    <property type="entry name" value="ATP-BINDING CASSETTE SUB-FAMILY B"/>
    <property type="match status" value="1"/>
</dbReference>
<dbReference type="Pfam" id="PF00664">
    <property type="entry name" value="ABC_membrane"/>
    <property type="match status" value="1"/>
</dbReference>
<evidence type="ECO:0000313" key="14">
    <source>
        <dbReference type="Proteomes" id="UP000249134"/>
    </source>
</evidence>
<evidence type="ECO:0000256" key="5">
    <source>
        <dbReference type="ARBA" id="ARBA00022741"/>
    </source>
</evidence>
<proteinExistence type="predicted"/>
<feature type="transmembrane region" description="Helical" evidence="10">
    <location>
        <begin position="12"/>
        <end position="36"/>
    </location>
</feature>
<dbReference type="CDD" id="cd18584">
    <property type="entry name" value="ABC_6TM_AarD_CydD"/>
    <property type="match status" value="1"/>
</dbReference>
<organism evidence="13 14">
    <name type="scientific">Lederbergia lenta</name>
    <name type="common">Bacillus lentus</name>
    <dbReference type="NCBI Taxonomy" id="1467"/>
    <lineage>
        <taxon>Bacteria</taxon>
        <taxon>Bacillati</taxon>
        <taxon>Bacillota</taxon>
        <taxon>Bacilli</taxon>
        <taxon>Bacillales</taxon>
        <taxon>Bacillaceae</taxon>
        <taxon>Lederbergia</taxon>
    </lineage>
</organism>
<dbReference type="SMART" id="SM00382">
    <property type="entry name" value="AAA"/>
    <property type="match status" value="1"/>
</dbReference>
<dbReference type="RefSeq" id="WP_066136138.1">
    <property type="nucleotide sequence ID" value="NZ_CBCSGM010000001.1"/>
</dbReference>
<dbReference type="InterPro" id="IPR027417">
    <property type="entry name" value="P-loop_NTPase"/>
</dbReference>
<dbReference type="FunFam" id="3.40.50.300:FF:000299">
    <property type="entry name" value="ABC transporter ATP-binding protein/permease"/>
    <property type="match status" value="1"/>
</dbReference>
<dbReference type="GO" id="GO:0008234">
    <property type="term" value="F:cysteine-type peptidase activity"/>
    <property type="evidence" value="ECO:0007669"/>
    <property type="project" value="UniProtKB-KW"/>
</dbReference>
<keyword evidence="6" id="KW-0645">Protease</keyword>
<dbReference type="InterPro" id="IPR003439">
    <property type="entry name" value="ABC_transporter-like_ATP-bd"/>
</dbReference>
<evidence type="ECO:0000256" key="10">
    <source>
        <dbReference type="SAM" id="Phobius"/>
    </source>
</evidence>
<dbReference type="GO" id="GO:0016887">
    <property type="term" value="F:ATP hydrolysis activity"/>
    <property type="evidence" value="ECO:0007669"/>
    <property type="project" value="InterPro"/>
</dbReference>
<dbReference type="GO" id="GO:0034040">
    <property type="term" value="F:ATPase-coupled lipid transmembrane transporter activity"/>
    <property type="evidence" value="ECO:0007669"/>
    <property type="project" value="TreeGrafter"/>
</dbReference>
<evidence type="ECO:0000313" key="13">
    <source>
        <dbReference type="EMBL" id="SQI53757.1"/>
    </source>
</evidence>
<name>A0A2X4VNI9_LEDLE</name>
<sequence length="574" mass="64446">MDKHLFHYKGSKLVMGLVGLLTICQAVAIIFQALYLSKAITQMFHGTAWSAALPSLFIFLAAHILRHVLQWGKERLAYRFADRTALDFQQLLIRKVFELGPRSIGKHGSGNLITLALEGIPQFKTYLELFIPRFMSMGIIPIVLFIYIFTIDRMSGIILAIVMPILIAFLILLGFAAQKQMDAQLDTYRLLSRHFVDSLRGLVTLKYLGRSKSHQKAIEIVSNKYRIATNRTLRVAFLSTFSLDFFSSLSVAVVAVELGLRLVNGHIGLEAALAILILAPDYFLPVRELGNDYHATMDGKEAGEQIRGLLAESTQDQTMAKPTLPNWSENSRLMIRNVSKQSEDGRDILSPIDLTIKGYQKIGIVGVSGAGKSTLIDLLSGFSRPTTGKITVDGIDMDHFSIPDWQNQVTYIPQHPYIFSGTVAENISFYEPDAKRDKIEQAAEMTGLTALINQFPKGFDEKIGQGGRSLSGGEEQRIALARSLLQNRSILLFDEPTAHLDIETEHEIKEMMLPILENKLVFFATHRLHWMQNMDLIIVVDNGEIVEKGTHQELARKSAAYDRLIHAHRREMKV</sequence>
<evidence type="ECO:0000256" key="6">
    <source>
        <dbReference type="ARBA" id="ARBA00022807"/>
    </source>
</evidence>
<dbReference type="Pfam" id="PF00005">
    <property type="entry name" value="ABC_tran"/>
    <property type="match status" value="1"/>
</dbReference>
<reference evidence="13 14" key="1">
    <citation type="submission" date="2018-06" db="EMBL/GenBank/DDBJ databases">
        <authorList>
            <consortium name="Pathogen Informatics"/>
            <person name="Doyle S."/>
        </authorList>
    </citation>
    <scope>NUCLEOTIDE SEQUENCE [LARGE SCALE GENOMIC DNA]</scope>
    <source>
        <strain evidence="13 14">NCTC4824</strain>
    </source>
</reference>
<dbReference type="PROSITE" id="PS50929">
    <property type="entry name" value="ABC_TM1F"/>
    <property type="match status" value="1"/>
</dbReference>
<feature type="domain" description="ABC transporter" evidence="11">
    <location>
        <begin position="333"/>
        <end position="567"/>
    </location>
</feature>
<dbReference type="SUPFAM" id="SSF90123">
    <property type="entry name" value="ABC transporter transmembrane region"/>
    <property type="match status" value="1"/>
</dbReference>
<dbReference type="InterPro" id="IPR036640">
    <property type="entry name" value="ABC1_TM_sf"/>
</dbReference>
<evidence type="ECO:0000256" key="3">
    <source>
        <dbReference type="ARBA" id="ARBA00022475"/>
    </source>
</evidence>
<keyword evidence="7 13" id="KW-0067">ATP-binding</keyword>
<dbReference type="EMBL" id="LS483476">
    <property type="protein sequence ID" value="SQI53757.1"/>
    <property type="molecule type" value="Genomic_DNA"/>
</dbReference>
<evidence type="ECO:0000259" key="12">
    <source>
        <dbReference type="PROSITE" id="PS50929"/>
    </source>
</evidence>
<evidence type="ECO:0000256" key="7">
    <source>
        <dbReference type="ARBA" id="ARBA00022840"/>
    </source>
</evidence>
<feature type="transmembrane region" description="Helical" evidence="10">
    <location>
        <begin position="48"/>
        <end position="69"/>
    </location>
</feature>
<keyword evidence="8 10" id="KW-1133">Transmembrane helix</keyword>
<dbReference type="Gene3D" id="1.20.1560.10">
    <property type="entry name" value="ABC transporter type 1, transmembrane domain"/>
    <property type="match status" value="1"/>
</dbReference>
<protein>
    <submittedName>
        <fullName evidence="13">Cysteine ABC transporter permease/ATP-binding protein CydD</fullName>
    </submittedName>
</protein>
<dbReference type="InterPro" id="IPR011527">
    <property type="entry name" value="ABC1_TM_dom"/>
</dbReference>
<dbReference type="Proteomes" id="UP000249134">
    <property type="component" value="Chromosome 1"/>
</dbReference>
<dbReference type="InterPro" id="IPR003593">
    <property type="entry name" value="AAA+_ATPase"/>
</dbReference>
<keyword evidence="6" id="KW-0788">Thiol protease</keyword>
<dbReference type="AlphaFoldDB" id="A0A2X4VNI9"/>
<feature type="domain" description="ABC transmembrane type-1" evidence="12">
    <location>
        <begin position="17"/>
        <end position="298"/>
    </location>
</feature>
<dbReference type="KEGG" id="blen:NCTC4824_01088"/>
<keyword evidence="9 10" id="KW-0472">Membrane</keyword>
<dbReference type="SUPFAM" id="SSF52540">
    <property type="entry name" value="P-loop containing nucleoside triphosphate hydrolases"/>
    <property type="match status" value="1"/>
</dbReference>
<dbReference type="Gene3D" id="3.40.50.300">
    <property type="entry name" value="P-loop containing nucleotide triphosphate hydrolases"/>
    <property type="match status" value="1"/>
</dbReference>
<feature type="transmembrane region" description="Helical" evidence="10">
    <location>
        <begin position="130"/>
        <end position="151"/>
    </location>
</feature>
<gene>
    <name evidence="13" type="primary">cydC</name>
    <name evidence="13" type="ORF">NCTC4824_01088</name>
</gene>
<keyword evidence="3" id="KW-1003">Cell membrane</keyword>
<dbReference type="GO" id="GO:0005524">
    <property type="term" value="F:ATP binding"/>
    <property type="evidence" value="ECO:0007669"/>
    <property type="project" value="UniProtKB-KW"/>
</dbReference>
<dbReference type="InterPro" id="IPR014216">
    <property type="entry name" value="ABC_transptr_CydD"/>
</dbReference>
<evidence type="ECO:0000259" key="11">
    <source>
        <dbReference type="PROSITE" id="PS50893"/>
    </source>
</evidence>
<evidence type="ECO:0000256" key="2">
    <source>
        <dbReference type="ARBA" id="ARBA00022448"/>
    </source>
</evidence>
<dbReference type="GO" id="GO:0042883">
    <property type="term" value="P:cysteine transport"/>
    <property type="evidence" value="ECO:0007669"/>
    <property type="project" value="InterPro"/>
</dbReference>
<keyword evidence="4 10" id="KW-0812">Transmembrane</keyword>
<accession>A0A2X4VNI9</accession>
<keyword evidence="6" id="KW-0378">Hydrolase</keyword>
<feature type="transmembrane region" description="Helical" evidence="10">
    <location>
        <begin position="235"/>
        <end position="256"/>
    </location>
</feature>
<dbReference type="PROSITE" id="PS50893">
    <property type="entry name" value="ABC_TRANSPORTER_2"/>
    <property type="match status" value="1"/>
</dbReference>
<feature type="transmembrane region" description="Helical" evidence="10">
    <location>
        <begin position="157"/>
        <end position="177"/>
    </location>
</feature>
<evidence type="ECO:0000256" key="1">
    <source>
        <dbReference type="ARBA" id="ARBA00004651"/>
    </source>
</evidence>
<keyword evidence="2" id="KW-0813">Transport</keyword>
<keyword evidence="14" id="KW-1185">Reference proteome</keyword>
<evidence type="ECO:0000256" key="4">
    <source>
        <dbReference type="ARBA" id="ARBA00022692"/>
    </source>
</evidence>
<dbReference type="STRING" id="1348624.GCA_001591545_00184"/>
<keyword evidence="5" id="KW-0547">Nucleotide-binding</keyword>
<dbReference type="GO" id="GO:0005886">
    <property type="term" value="C:plasma membrane"/>
    <property type="evidence" value="ECO:0007669"/>
    <property type="project" value="UniProtKB-SubCell"/>
</dbReference>
<evidence type="ECO:0000256" key="9">
    <source>
        <dbReference type="ARBA" id="ARBA00023136"/>
    </source>
</evidence>
<dbReference type="PANTHER" id="PTHR24221:SF614">
    <property type="entry name" value="GLUTATHIONE_L-CYSTEINE TRANSPORT SYSTEM ATP-BINDING_PERMEASE PROTEIN CYDC"/>
    <property type="match status" value="1"/>
</dbReference>
<dbReference type="NCBIfam" id="TIGR02857">
    <property type="entry name" value="CydD"/>
    <property type="match status" value="1"/>
</dbReference>